<gene>
    <name evidence="2" type="ORF">H4R20_005457</name>
</gene>
<sequence length="573" mass="63908">MPFDNDGRLPGEWNESDAAVPGSTVRTSSEHAADAEPSPSRFAEEKRPSVVVGERMTAIHRRSTGLAIRASMEKGELDPVTGRHFQDVLESVARAGDQRMIDSADQRQRMDMLDQRMGTLDQRTDRMDHRKDRMDQRMDGMYEMLTVLVARSEQKSRPSSPPQSEAWQMQHADVPPTHVLSSTPEMPPDTTYGRSRSAGYDEFRTPAQVTHTAGQESGFRKAASSDGDFSRGPIGATPARGAAATPYPDQLEGEDWVSRDDRTVFRMPRAHFSVRSHGEVGTTPARVGRSSYHADVESLREDEPARQAPSQTTDARSDRAPAGPVPTNTGQYRRNDKSATAGLYPTNLIDNGDDPILNVAGEIFTLQYGDLVEGHFSMFHTDWTRHMELECHAHRERQDRLDLLSKKYPKGIPEEQIPEFTARPGDGRLGGAPASITSRPLSKPTATFGMGKDSDVADSVTYAQAIESYMGMNWLDYDWYGVALLAGNMTTLYSNSFFGFTRPLSDKITWRKAVFYFLKATPASLTTAEVQWMMTKIVLTSEQPLPEFVNNFLLLRFRAGNHQQLSVVMDCLF</sequence>
<dbReference type="EMBL" id="JANBUO010001829">
    <property type="protein sequence ID" value="KAJ2796667.1"/>
    <property type="molecule type" value="Genomic_DNA"/>
</dbReference>
<proteinExistence type="predicted"/>
<organism evidence="2 3">
    <name type="scientific">Coemansia guatemalensis</name>
    <dbReference type="NCBI Taxonomy" id="2761395"/>
    <lineage>
        <taxon>Eukaryota</taxon>
        <taxon>Fungi</taxon>
        <taxon>Fungi incertae sedis</taxon>
        <taxon>Zoopagomycota</taxon>
        <taxon>Kickxellomycotina</taxon>
        <taxon>Kickxellomycetes</taxon>
        <taxon>Kickxellales</taxon>
        <taxon>Kickxellaceae</taxon>
        <taxon>Coemansia</taxon>
    </lineage>
</organism>
<accession>A0A9W8HSQ1</accession>
<evidence type="ECO:0000256" key="1">
    <source>
        <dbReference type="SAM" id="MobiDB-lite"/>
    </source>
</evidence>
<feature type="region of interest" description="Disordered" evidence="1">
    <location>
        <begin position="176"/>
        <end position="253"/>
    </location>
</feature>
<feature type="compositionally biased region" description="Basic and acidic residues" evidence="1">
    <location>
        <begin position="292"/>
        <end position="305"/>
    </location>
</feature>
<dbReference type="Gene3D" id="1.20.1270.70">
    <property type="entry name" value="Designed single chain three-helix bundle"/>
    <property type="match status" value="1"/>
</dbReference>
<evidence type="ECO:0000313" key="2">
    <source>
        <dbReference type="EMBL" id="KAJ2796667.1"/>
    </source>
</evidence>
<evidence type="ECO:0000313" key="3">
    <source>
        <dbReference type="Proteomes" id="UP001140094"/>
    </source>
</evidence>
<name>A0A9W8HSQ1_9FUNG</name>
<feature type="region of interest" description="Disordered" evidence="1">
    <location>
        <begin position="276"/>
        <end position="335"/>
    </location>
</feature>
<dbReference type="Proteomes" id="UP001140094">
    <property type="component" value="Unassembled WGS sequence"/>
</dbReference>
<feature type="compositionally biased region" description="Low complexity" evidence="1">
    <location>
        <begin position="231"/>
        <end position="246"/>
    </location>
</feature>
<keyword evidence="3" id="KW-1185">Reference proteome</keyword>
<reference evidence="2" key="1">
    <citation type="submission" date="2022-07" db="EMBL/GenBank/DDBJ databases">
        <title>Phylogenomic reconstructions and comparative analyses of Kickxellomycotina fungi.</title>
        <authorList>
            <person name="Reynolds N.K."/>
            <person name="Stajich J.E."/>
            <person name="Barry K."/>
            <person name="Grigoriev I.V."/>
            <person name="Crous P."/>
            <person name="Smith M.E."/>
        </authorList>
    </citation>
    <scope>NUCLEOTIDE SEQUENCE</scope>
    <source>
        <strain evidence="2">NRRL 1565</strain>
    </source>
</reference>
<dbReference type="AlphaFoldDB" id="A0A9W8HSQ1"/>
<comment type="caution">
    <text evidence="2">The sequence shown here is derived from an EMBL/GenBank/DDBJ whole genome shotgun (WGS) entry which is preliminary data.</text>
</comment>
<protein>
    <submittedName>
        <fullName evidence="2">Uncharacterized protein</fullName>
    </submittedName>
</protein>
<feature type="region of interest" description="Disordered" evidence="1">
    <location>
        <begin position="1"/>
        <end position="49"/>
    </location>
</feature>